<name>A0A6J4L4Z9_9ACTN</name>
<evidence type="ECO:0000313" key="2">
    <source>
        <dbReference type="EMBL" id="CAA9321495.1"/>
    </source>
</evidence>
<dbReference type="SUPFAM" id="SSF53335">
    <property type="entry name" value="S-adenosyl-L-methionine-dependent methyltransferases"/>
    <property type="match status" value="1"/>
</dbReference>
<accession>A0A6J4L4Z9</accession>
<evidence type="ECO:0000259" key="1">
    <source>
        <dbReference type="Pfam" id="PF13649"/>
    </source>
</evidence>
<dbReference type="InterPro" id="IPR041698">
    <property type="entry name" value="Methyltransf_25"/>
</dbReference>
<protein>
    <recommendedName>
        <fullName evidence="1">Methyltransferase domain-containing protein</fullName>
    </recommendedName>
</protein>
<reference evidence="2" key="1">
    <citation type="submission" date="2020-02" db="EMBL/GenBank/DDBJ databases">
        <authorList>
            <person name="Meier V. D."/>
        </authorList>
    </citation>
    <scope>NUCLEOTIDE SEQUENCE</scope>
    <source>
        <strain evidence="2">AVDCRST_MAG29</strain>
    </source>
</reference>
<dbReference type="AlphaFoldDB" id="A0A6J4L4Z9"/>
<organism evidence="2">
    <name type="scientific">uncultured Nocardioidaceae bacterium</name>
    <dbReference type="NCBI Taxonomy" id="253824"/>
    <lineage>
        <taxon>Bacteria</taxon>
        <taxon>Bacillati</taxon>
        <taxon>Actinomycetota</taxon>
        <taxon>Actinomycetes</taxon>
        <taxon>Propionibacteriales</taxon>
        <taxon>Nocardioidaceae</taxon>
        <taxon>environmental samples</taxon>
    </lineage>
</organism>
<dbReference type="InterPro" id="IPR029063">
    <property type="entry name" value="SAM-dependent_MTases_sf"/>
</dbReference>
<gene>
    <name evidence="2" type="ORF">AVDCRST_MAG29-344</name>
</gene>
<sequence>MSGIRDYLAWHELYDDPGSSLSRRLGLVREVLRAEIDARPGPVRVVSLCAGDGRDILGVLAERTDAARVSVTLVEVRQELVERARSAAAKVAANVEVVAADAACSQTYVGLATVPADVVLLVGVLGNISDADVAATVAAMPRLCASGATLVWSRGRSLENADDFVTPVRTAFSAAGFAEMSIRSFDVEDDRTALGVVRFDGQPVPLGPLERWFTFVG</sequence>
<dbReference type="Pfam" id="PF13649">
    <property type="entry name" value="Methyltransf_25"/>
    <property type="match status" value="1"/>
</dbReference>
<feature type="domain" description="Methyltransferase" evidence="1">
    <location>
        <begin position="45"/>
        <end position="146"/>
    </location>
</feature>
<proteinExistence type="predicted"/>
<dbReference type="EMBL" id="CADCUG010000031">
    <property type="protein sequence ID" value="CAA9321495.1"/>
    <property type="molecule type" value="Genomic_DNA"/>
</dbReference>
<dbReference type="Gene3D" id="3.40.50.150">
    <property type="entry name" value="Vaccinia Virus protein VP39"/>
    <property type="match status" value="1"/>
</dbReference>